<dbReference type="RefSeq" id="WP_100139031.1">
    <property type="nucleotide sequence ID" value="NZ_MEIP01000013.1"/>
</dbReference>
<organism evidence="1 2">
    <name type="scientific">Snodgrassella alvi</name>
    <dbReference type="NCBI Taxonomy" id="1196083"/>
    <lineage>
        <taxon>Bacteria</taxon>
        <taxon>Pseudomonadati</taxon>
        <taxon>Pseudomonadota</taxon>
        <taxon>Betaproteobacteria</taxon>
        <taxon>Neisseriales</taxon>
        <taxon>Neisseriaceae</taxon>
        <taxon>Snodgrassella</taxon>
    </lineage>
</organism>
<comment type="caution">
    <text evidence="1">The sequence shown here is derived from an EMBL/GenBank/DDBJ whole genome shotgun (WGS) entry which is preliminary data.</text>
</comment>
<dbReference type="Proteomes" id="UP000229970">
    <property type="component" value="Unassembled WGS sequence"/>
</dbReference>
<evidence type="ECO:0000313" key="2">
    <source>
        <dbReference type="Proteomes" id="UP000229970"/>
    </source>
</evidence>
<dbReference type="EMBL" id="MEIP01000013">
    <property type="protein sequence ID" value="PIT48509.1"/>
    <property type="molecule type" value="Genomic_DNA"/>
</dbReference>
<evidence type="ECO:0000313" key="1">
    <source>
        <dbReference type="EMBL" id="PIT48509.1"/>
    </source>
</evidence>
<gene>
    <name evidence="1" type="ORF">BHC46_04655</name>
</gene>
<name>A0A2N9XJK4_9NEIS</name>
<proteinExistence type="predicted"/>
<protein>
    <submittedName>
        <fullName evidence="1">Uncharacterized protein</fullName>
    </submittedName>
</protein>
<dbReference type="AlphaFoldDB" id="A0A2N9XJK4"/>
<reference evidence="1 2" key="1">
    <citation type="journal article" date="2017" name="MBio">
        <title>Type VI secretion-mediated competition in the bee gut microbiome.</title>
        <authorList>
            <person name="Steele M.I."/>
            <person name="Kwong W.K."/>
            <person name="Powell J.E."/>
            <person name="Whiteley M."/>
            <person name="Moran N.A."/>
        </authorList>
    </citation>
    <scope>NUCLEOTIDE SEQUENCE [LARGE SCALE GENOMIC DNA]</scope>
    <source>
        <strain evidence="1 2">Ruf1-X</strain>
    </source>
</reference>
<accession>A0A2N9XJK4</accession>
<sequence>MYFVFVKIVGQIAGFVGIVVAGGIGMDAGDGLGGVFAGFLLLGGFIGDDDVVVFDVAAGEAAGGKLVFTRGFGGLGGGDDGAFEVSYVPLDIKLSSSAAN</sequence>